<dbReference type="GO" id="GO:0019288">
    <property type="term" value="P:isopentenyl diphosphate biosynthetic process, methylerythritol 4-phosphate pathway"/>
    <property type="evidence" value="ECO:0007669"/>
    <property type="project" value="TreeGrafter"/>
</dbReference>
<dbReference type="SMART" id="SM00861">
    <property type="entry name" value="Transket_pyr"/>
    <property type="match status" value="1"/>
</dbReference>
<evidence type="ECO:0000256" key="1">
    <source>
        <dbReference type="ARBA" id="ARBA00001946"/>
    </source>
</evidence>
<keyword evidence="7 14" id="KW-0808">Transferase</keyword>
<evidence type="ECO:0000256" key="5">
    <source>
        <dbReference type="ARBA" id="ARBA00011738"/>
    </source>
</evidence>
<dbReference type="Pfam" id="PF02780">
    <property type="entry name" value="Transketolase_C"/>
    <property type="match status" value="1"/>
</dbReference>
<evidence type="ECO:0000256" key="7">
    <source>
        <dbReference type="ARBA" id="ARBA00022679"/>
    </source>
</evidence>
<dbReference type="PROSITE" id="PS00802">
    <property type="entry name" value="TRANSKETOLASE_2"/>
    <property type="match status" value="1"/>
</dbReference>
<dbReference type="SUPFAM" id="SSF52922">
    <property type="entry name" value="TK C-terminal domain-like"/>
    <property type="match status" value="1"/>
</dbReference>
<dbReference type="GO" id="GO:0005829">
    <property type="term" value="C:cytosol"/>
    <property type="evidence" value="ECO:0007669"/>
    <property type="project" value="TreeGrafter"/>
</dbReference>
<evidence type="ECO:0000259" key="13">
    <source>
        <dbReference type="SMART" id="SM00861"/>
    </source>
</evidence>
<dbReference type="InterPro" id="IPR029061">
    <property type="entry name" value="THDP-binding"/>
</dbReference>
<protein>
    <recommendedName>
        <fullName evidence="6">1-deoxy-D-xylulose-5-phosphate synthase</fullName>
        <ecNumber evidence="6">2.2.1.7</ecNumber>
    </recommendedName>
</protein>
<dbReference type="AlphaFoldDB" id="A0A655AA87"/>
<keyword evidence="8" id="KW-0479">Metal-binding</keyword>
<evidence type="ECO:0000256" key="11">
    <source>
        <dbReference type="ARBA" id="ARBA00023052"/>
    </source>
</evidence>
<dbReference type="SUPFAM" id="SSF52518">
    <property type="entry name" value="Thiamin diphosphate-binding fold (THDP-binding)"/>
    <property type="match status" value="1"/>
</dbReference>
<sequence length="281" mass="30018">MFDSGIAEQHLLASAAGLAAAGTHPVVAVYSTFLHRAFDQLLFDIGLHRLPVTLVLDRAGVTGPDGPSHHGLWDLALLACVPGFQIACPRDAPRLRQQLRTAIATAAPTAVRFPKGAPGEPITAEHTIGGLDVLHTPPPHWRPDVLLVAVGAMSRPCMDAARCLSEEQIGVTVVDPQWVWPISPALTELAGRHRITVCVEDAIADVGIGAHLSHHIGRTHPRTRTYTLGLPPAYIPHASRDHILSSHGLTGPAIRIRCKSLLNALHEVPGPEDHPDSGDSY</sequence>
<evidence type="ECO:0000256" key="2">
    <source>
        <dbReference type="ARBA" id="ARBA00001964"/>
    </source>
</evidence>
<accession>A0A655AA87</accession>
<dbReference type="GO" id="GO:0008661">
    <property type="term" value="F:1-deoxy-D-xylulose-5-phosphate synthase activity"/>
    <property type="evidence" value="ECO:0007669"/>
    <property type="project" value="UniProtKB-EC"/>
</dbReference>
<evidence type="ECO:0000256" key="4">
    <source>
        <dbReference type="ARBA" id="ARBA00011081"/>
    </source>
</evidence>
<dbReference type="InterPro" id="IPR005477">
    <property type="entry name" value="Dxylulose-5-P_synthase"/>
</dbReference>
<keyword evidence="11" id="KW-0786">Thiamine pyrophosphate</keyword>
<dbReference type="Gene3D" id="3.40.50.970">
    <property type="match status" value="1"/>
</dbReference>
<evidence type="ECO:0000256" key="8">
    <source>
        <dbReference type="ARBA" id="ARBA00022723"/>
    </source>
</evidence>
<dbReference type="GO" id="GO:0000287">
    <property type="term" value="F:magnesium ion binding"/>
    <property type="evidence" value="ECO:0007669"/>
    <property type="project" value="UniProtKB-ARBA"/>
</dbReference>
<dbReference type="InterPro" id="IPR020826">
    <property type="entry name" value="Transketolase_BS"/>
</dbReference>
<dbReference type="InterPro" id="IPR033248">
    <property type="entry name" value="Transketolase_C"/>
</dbReference>
<dbReference type="InterPro" id="IPR009014">
    <property type="entry name" value="Transketo_C/PFOR_II"/>
</dbReference>
<dbReference type="GO" id="GO:0016114">
    <property type="term" value="P:terpenoid biosynthetic process"/>
    <property type="evidence" value="ECO:0007669"/>
    <property type="project" value="InterPro"/>
</dbReference>
<dbReference type="EMBL" id="CNGE01000251">
    <property type="protein sequence ID" value="CKS31461.1"/>
    <property type="molecule type" value="Genomic_DNA"/>
</dbReference>
<evidence type="ECO:0000256" key="10">
    <source>
        <dbReference type="ARBA" id="ARBA00022977"/>
    </source>
</evidence>
<reference evidence="14 15" key="1">
    <citation type="submission" date="2015-03" db="EMBL/GenBank/DDBJ databases">
        <authorList>
            <consortium name="Pathogen Informatics"/>
        </authorList>
    </citation>
    <scope>NUCLEOTIDE SEQUENCE [LARGE SCALE GENOMIC DNA]</scope>
    <source>
        <strain evidence="14 15">Bir 172</strain>
    </source>
</reference>
<dbReference type="EC" id="2.2.1.7" evidence="6"/>
<keyword evidence="9" id="KW-0460">Magnesium</keyword>
<dbReference type="InterPro" id="IPR005475">
    <property type="entry name" value="Transketolase-like_Pyr-bd"/>
</dbReference>
<dbReference type="PANTHER" id="PTHR43322">
    <property type="entry name" value="1-D-DEOXYXYLULOSE 5-PHOSPHATE SYNTHASE-RELATED"/>
    <property type="match status" value="1"/>
</dbReference>
<evidence type="ECO:0000256" key="6">
    <source>
        <dbReference type="ARBA" id="ARBA00013150"/>
    </source>
</evidence>
<evidence type="ECO:0000256" key="12">
    <source>
        <dbReference type="ARBA" id="ARBA00023229"/>
    </source>
</evidence>
<comment type="cofactor">
    <cofactor evidence="2">
        <name>thiamine diphosphate</name>
        <dbReference type="ChEBI" id="CHEBI:58937"/>
    </cofactor>
</comment>
<comment type="subunit">
    <text evidence="5">Homodimer.</text>
</comment>
<keyword evidence="12" id="KW-0414">Isoprene biosynthesis</keyword>
<organism evidence="14 15">
    <name type="scientific">Mycobacterium tuberculosis</name>
    <dbReference type="NCBI Taxonomy" id="1773"/>
    <lineage>
        <taxon>Bacteria</taxon>
        <taxon>Bacillati</taxon>
        <taxon>Actinomycetota</taxon>
        <taxon>Actinomycetes</taxon>
        <taxon>Mycobacteriales</taxon>
        <taxon>Mycobacteriaceae</taxon>
        <taxon>Mycobacterium</taxon>
        <taxon>Mycobacterium tuberculosis complex</taxon>
    </lineage>
</organism>
<dbReference type="Proteomes" id="UP000048948">
    <property type="component" value="Unassembled WGS sequence"/>
</dbReference>
<evidence type="ECO:0000313" key="14">
    <source>
        <dbReference type="EMBL" id="CKS31461.1"/>
    </source>
</evidence>
<feature type="domain" description="Transketolase-like pyrimidine-binding" evidence="13">
    <location>
        <begin position="1"/>
        <end position="120"/>
    </location>
</feature>
<dbReference type="CDD" id="cd07033">
    <property type="entry name" value="TPP_PYR_DXS_TK_like"/>
    <property type="match status" value="1"/>
</dbReference>
<evidence type="ECO:0000256" key="3">
    <source>
        <dbReference type="ARBA" id="ARBA00004980"/>
    </source>
</evidence>
<dbReference type="Gene3D" id="3.40.50.920">
    <property type="match status" value="1"/>
</dbReference>
<gene>
    <name evidence="14" type="primary">dxs</name>
    <name evidence="14" type="ORF">ERS027646_01637</name>
</gene>
<dbReference type="UniPathway" id="UPA00064">
    <property type="reaction ID" value="UER00091"/>
</dbReference>
<keyword evidence="10" id="KW-0784">Thiamine biosynthesis</keyword>
<dbReference type="GO" id="GO:0009228">
    <property type="term" value="P:thiamine biosynthetic process"/>
    <property type="evidence" value="ECO:0007669"/>
    <property type="project" value="UniProtKB-KW"/>
</dbReference>
<evidence type="ECO:0000313" key="15">
    <source>
        <dbReference type="Proteomes" id="UP000048948"/>
    </source>
</evidence>
<dbReference type="PANTHER" id="PTHR43322:SF5">
    <property type="entry name" value="1-DEOXY-D-XYLULOSE-5-PHOSPHATE SYNTHASE, CHLOROPLASTIC"/>
    <property type="match status" value="1"/>
</dbReference>
<name>A0A655AA87_MYCTX</name>
<comment type="cofactor">
    <cofactor evidence="1">
        <name>Mg(2+)</name>
        <dbReference type="ChEBI" id="CHEBI:18420"/>
    </cofactor>
</comment>
<proteinExistence type="inferred from homology"/>
<evidence type="ECO:0000256" key="9">
    <source>
        <dbReference type="ARBA" id="ARBA00022842"/>
    </source>
</evidence>
<dbReference type="Pfam" id="PF02779">
    <property type="entry name" value="Transket_pyr"/>
    <property type="match status" value="1"/>
</dbReference>
<comment type="pathway">
    <text evidence="3">Metabolic intermediate biosynthesis; 1-deoxy-D-xylulose 5-phosphate biosynthesis; 1-deoxy-D-xylulose 5-phosphate from D-glyceraldehyde 3-phosphate and pyruvate: step 1/1.</text>
</comment>
<comment type="similarity">
    <text evidence="4">Belongs to the transketolase family. DXPS subfamily.</text>
</comment>